<evidence type="ECO:0000256" key="6">
    <source>
        <dbReference type="RuleBase" id="RU363041"/>
    </source>
</evidence>
<evidence type="ECO:0000256" key="2">
    <source>
        <dbReference type="ARBA" id="ARBA00009142"/>
    </source>
</evidence>
<reference evidence="7 8" key="1">
    <citation type="submission" date="2024-11" db="EMBL/GenBank/DDBJ databases">
        <authorList>
            <person name="Heng Y.C."/>
            <person name="Lim A.C.H."/>
            <person name="Lee J.K.Y."/>
            <person name="Kittelmann S."/>
        </authorList>
    </citation>
    <scope>NUCLEOTIDE SEQUENCE [LARGE SCALE GENOMIC DNA]</scope>
    <source>
        <strain evidence="7 8">WILCCON 0269</strain>
    </source>
</reference>
<comment type="subcellular location">
    <subcellularLocation>
        <location evidence="6">Cell membrane</location>
        <topology evidence="6">Multi-pass membrane protein</topology>
    </subcellularLocation>
    <subcellularLocation>
        <location evidence="1">Membrane</location>
        <topology evidence="1">Multi-pass membrane protein</topology>
    </subcellularLocation>
</comment>
<dbReference type="PANTHER" id="PTHR43701">
    <property type="entry name" value="MEMBRANE TRANSPORTER PROTEIN MJ0441-RELATED"/>
    <property type="match status" value="1"/>
</dbReference>
<dbReference type="EMBL" id="JBJHZX010000046">
    <property type="protein sequence ID" value="MFL0198086.1"/>
    <property type="molecule type" value="Genomic_DNA"/>
</dbReference>
<accession>A0ABW8SQL5</accession>
<evidence type="ECO:0000256" key="1">
    <source>
        <dbReference type="ARBA" id="ARBA00004141"/>
    </source>
</evidence>
<keyword evidence="8" id="KW-1185">Reference proteome</keyword>
<keyword evidence="6" id="KW-1003">Cell membrane</keyword>
<sequence length="120" mass="12557">MLDVIIYVVIGIAAGTLSGLFGIGGGIVIIPGLMFLKGFSQLQAQGTSLIAMLPPVGILAFMEYYKKGNTNLVAGIIICISMVISAKFGGQLANMLSVNIMKKCFGIFVILVGIKIAFGK</sequence>
<comment type="caution">
    <text evidence="7">The sequence shown here is derived from an EMBL/GenBank/DDBJ whole genome shotgun (WGS) entry which is preliminary data.</text>
</comment>
<keyword evidence="5 6" id="KW-0472">Membrane</keyword>
<dbReference type="InterPro" id="IPR051598">
    <property type="entry name" value="TSUP/Inactive_protease-like"/>
</dbReference>
<feature type="transmembrane region" description="Helical" evidence="6">
    <location>
        <begin position="48"/>
        <end position="65"/>
    </location>
</feature>
<feature type="transmembrane region" description="Helical" evidence="6">
    <location>
        <begin position="6"/>
        <end position="36"/>
    </location>
</feature>
<comment type="similarity">
    <text evidence="2 6">Belongs to the 4-toluene sulfonate uptake permease (TSUP) (TC 2.A.102) family.</text>
</comment>
<protein>
    <recommendedName>
        <fullName evidence="6">Probable membrane transporter protein</fullName>
    </recommendedName>
</protein>
<dbReference type="InterPro" id="IPR002781">
    <property type="entry name" value="TM_pro_TauE-like"/>
</dbReference>
<evidence type="ECO:0000256" key="5">
    <source>
        <dbReference type="ARBA" id="ARBA00023136"/>
    </source>
</evidence>
<organism evidence="7 8">
    <name type="scientific">Candidatus Clostridium eludens</name>
    <dbReference type="NCBI Taxonomy" id="3381663"/>
    <lineage>
        <taxon>Bacteria</taxon>
        <taxon>Bacillati</taxon>
        <taxon>Bacillota</taxon>
        <taxon>Clostridia</taxon>
        <taxon>Eubacteriales</taxon>
        <taxon>Clostridiaceae</taxon>
        <taxon>Clostridium</taxon>
    </lineage>
</organism>
<dbReference type="PANTHER" id="PTHR43701:SF2">
    <property type="entry name" value="MEMBRANE TRANSPORTER PROTEIN YJNA-RELATED"/>
    <property type="match status" value="1"/>
</dbReference>
<evidence type="ECO:0000313" key="7">
    <source>
        <dbReference type="EMBL" id="MFL0198086.1"/>
    </source>
</evidence>
<name>A0ABW8SQL5_9CLOT</name>
<gene>
    <name evidence="7" type="ORF">ACJDU8_21330</name>
</gene>
<feature type="transmembrane region" description="Helical" evidence="6">
    <location>
        <begin position="71"/>
        <end position="88"/>
    </location>
</feature>
<proteinExistence type="inferred from homology"/>
<dbReference type="Proteomes" id="UP001623660">
    <property type="component" value="Unassembled WGS sequence"/>
</dbReference>
<evidence type="ECO:0000313" key="8">
    <source>
        <dbReference type="Proteomes" id="UP001623660"/>
    </source>
</evidence>
<dbReference type="Pfam" id="PF01925">
    <property type="entry name" value="TauE"/>
    <property type="match status" value="1"/>
</dbReference>
<dbReference type="RefSeq" id="WP_406794194.1">
    <property type="nucleotide sequence ID" value="NZ_JBJHZX010000046.1"/>
</dbReference>
<feature type="transmembrane region" description="Helical" evidence="6">
    <location>
        <begin position="100"/>
        <end position="118"/>
    </location>
</feature>
<keyword evidence="3 6" id="KW-0812">Transmembrane</keyword>
<keyword evidence="4 6" id="KW-1133">Transmembrane helix</keyword>
<evidence type="ECO:0000256" key="3">
    <source>
        <dbReference type="ARBA" id="ARBA00022692"/>
    </source>
</evidence>
<evidence type="ECO:0000256" key="4">
    <source>
        <dbReference type="ARBA" id="ARBA00022989"/>
    </source>
</evidence>